<evidence type="ECO:0000256" key="9">
    <source>
        <dbReference type="ARBA" id="ARBA00023152"/>
    </source>
</evidence>
<keyword evidence="15" id="KW-1185">Reference proteome</keyword>
<dbReference type="HAMAP" id="MF_00145">
    <property type="entry name" value="Phosphoglyc_kinase"/>
    <property type="match status" value="1"/>
</dbReference>
<dbReference type="PRINTS" id="PR00477">
    <property type="entry name" value="PHGLYCKINASE"/>
</dbReference>
<dbReference type="EC" id="2.7.2.3" evidence="4 10"/>
<sequence length="390" mass="43837">MEVIKISEVSLKNKVVLIRSDLNVPIENKKIVSDIRIIKSLKTIKFALKSGANVIIASHLGRPIEGKYESKYSLEPVARYLSDKLNRNVPLIKNYLNGIKHFYDNPILLENVRFNIGEKENDKRLSKIYSSLCDIYVIDSFGSAHRKHSSTFGIGKFSSIVCAGFLFYNEIKSLEKILENPKRPMIAIIGGSKVSTKLSVLDSLTRIADKIIVGGGIANTFILSCGYNIGNSLYEKSMIEKSKNLLKSNKILIPIDVKTENHRKYNRITERLINEVRNDEIILDFGGKTIQKIEKILKSAKTILWNGPVGMFERKEFKKGTEKIAKLISESDAFSVAGGGDTISAVNLFGLHDKISYISTGGGAFMKFVSDRELPSMKILREFFKKYKNN</sequence>
<feature type="binding site" evidence="10 12">
    <location>
        <position position="197"/>
    </location>
    <ligand>
        <name>ATP</name>
        <dbReference type="ChEBI" id="CHEBI:30616"/>
    </ligand>
</feature>
<evidence type="ECO:0000256" key="12">
    <source>
        <dbReference type="PIRSR" id="PIRSR000724-2"/>
    </source>
</evidence>
<feature type="binding site" evidence="11">
    <location>
        <position position="113"/>
    </location>
    <ligand>
        <name>(2R)-3-phosphoglycerate</name>
        <dbReference type="ChEBI" id="CHEBI:58272"/>
    </ligand>
</feature>
<dbReference type="InterPro" id="IPR015911">
    <property type="entry name" value="Phosphoglycerate_kinase_CS"/>
</dbReference>
<evidence type="ECO:0000256" key="8">
    <source>
        <dbReference type="ARBA" id="ARBA00022840"/>
    </source>
</evidence>
<dbReference type="PANTHER" id="PTHR11406">
    <property type="entry name" value="PHOSPHOGLYCERATE KINASE"/>
    <property type="match status" value="1"/>
</dbReference>
<feature type="binding site" evidence="10">
    <location>
        <position position="113"/>
    </location>
    <ligand>
        <name>substrate</name>
    </ligand>
</feature>
<organism evidence="14 15">
    <name type="scientific">Candidatus Riesia pthiripubis</name>
    <dbReference type="NCBI Taxonomy" id="428412"/>
    <lineage>
        <taxon>Bacteria</taxon>
        <taxon>Pseudomonadati</taxon>
        <taxon>Pseudomonadota</taxon>
        <taxon>Gammaproteobacteria</taxon>
        <taxon>Enterobacterales</taxon>
        <taxon>Enterobacteriaceae</taxon>
        <taxon>Candidatus Riesia</taxon>
    </lineage>
</organism>
<comment type="catalytic activity">
    <reaction evidence="1 10 13">
        <text>(2R)-3-phosphoglycerate + ATP = (2R)-3-phospho-glyceroyl phosphate + ADP</text>
        <dbReference type="Rhea" id="RHEA:14801"/>
        <dbReference type="ChEBI" id="CHEBI:30616"/>
        <dbReference type="ChEBI" id="CHEBI:57604"/>
        <dbReference type="ChEBI" id="CHEBI:58272"/>
        <dbReference type="ChEBI" id="CHEBI:456216"/>
        <dbReference type="EC" id="2.7.2.3"/>
    </reaction>
</comment>
<evidence type="ECO:0000256" key="4">
    <source>
        <dbReference type="ARBA" id="ARBA00013061"/>
    </source>
</evidence>
<evidence type="ECO:0000256" key="13">
    <source>
        <dbReference type="RuleBase" id="RU000532"/>
    </source>
</evidence>
<comment type="similarity">
    <text evidence="2 10 13">Belongs to the phosphoglycerate kinase family.</text>
</comment>
<proteinExistence type="inferred from homology"/>
<feature type="binding site" evidence="10 12">
    <location>
        <position position="313"/>
    </location>
    <ligand>
        <name>ATP</name>
        <dbReference type="ChEBI" id="CHEBI:30616"/>
    </ligand>
</feature>
<name>A0A1V0HP80_9ENTR</name>
<feature type="binding site" evidence="10 11">
    <location>
        <begin position="59"/>
        <end position="62"/>
    </location>
    <ligand>
        <name>substrate</name>
    </ligand>
</feature>
<dbReference type="GO" id="GO:0006094">
    <property type="term" value="P:gluconeogenesis"/>
    <property type="evidence" value="ECO:0007669"/>
    <property type="project" value="TreeGrafter"/>
</dbReference>
<dbReference type="GO" id="GO:0005524">
    <property type="term" value="F:ATP binding"/>
    <property type="evidence" value="ECO:0007669"/>
    <property type="project" value="UniProtKB-KW"/>
</dbReference>
<evidence type="ECO:0000256" key="11">
    <source>
        <dbReference type="PIRSR" id="PIRSR000724-1"/>
    </source>
</evidence>
<dbReference type="Pfam" id="PF00162">
    <property type="entry name" value="PGK"/>
    <property type="match status" value="1"/>
</dbReference>
<feature type="binding site" evidence="10">
    <location>
        <position position="146"/>
    </location>
    <ligand>
        <name>substrate</name>
    </ligand>
</feature>
<dbReference type="InterPro" id="IPR036043">
    <property type="entry name" value="Phosphoglycerate_kinase_sf"/>
</dbReference>
<comment type="caution">
    <text evidence="10">Lacks conserved residue(s) required for the propagation of feature annotation.</text>
</comment>
<dbReference type="STRING" id="428412.AOE58_00825"/>
<dbReference type="AlphaFoldDB" id="A0A1V0HP80"/>
<dbReference type="Proteomes" id="UP000243729">
    <property type="component" value="Chromosome"/>
</dbReference>
<dbReference type="GO" id="GO:0005829">
    <property type="term" value="C:cytosol"/>
    <property type="evidence" value="ECO:0007669"/>
    <property type="project" value="TreeGrafter"/>
</dbReference>
<comment type="subcellular location">
    <subcellularLocation>
        <location evidence="10">Cytoplasm</location>
    </subcellularLocation>
</comment>
<feature type="binding site" evidence="11">
    <location>
        <position position="36"/>
    </location>
    <ligand>
        <name>(2R)-3-phosphoglycerate</name>
        <dbReference type="ChEBI" id="CHEBI:58272"/>
    </ligand>
</feature>
<evidence type="ECO:0000256" key="2">
    <source>
        <dbReference type="ARBA" id="ARBA00008982"/>
    </source>
</evidence>
<keyword evidence="10" id="KW-0963">Cytoplasm</keyword>
<dbReference type="UniPathway" id="UPA00109">
    <property type="reaction ID" value="UER00185"/>
</dbReference>
<feature type="binding site" evidence="10 11">
    <location>
        <begin position="21"/>
        <end position="23"/>
    </location>
    <ligand>
        <name>substrate</name>
    </ligand>
</feature>
<reference evidence="14 15" key="1">
    <citation type="submission" date="2015-10" db="EMBL/GenBank/DDBJ databases">
        <title>Survey of human and primate louse endosymbionts.</title>
        <authorList>
            <person name="Boyd B.M."/>
        </authorList>
    </citation>
    <scope>NUCLEOTIDE SEQUENCE [LARGE SCALE GENOMIC DNA]</scope>
    <source>
        <strain evidence="14 15">HPNA</strain>
    </source>
</reference>
<evidence type="ECO:0000313" key="14">
    <source>
        <dbReference type="EMBL" id="ARC54607.1"/>
    </source>
</evidence>
<dbReference type="InterPro" id="IPR001576">
    <property type="entry name" value="Phosphoglycerate_kinase"/>
</dbReference>
<dbReference type="EMBL" id="CP012846">
    <property type="protein sequence ID" value="ARC54607.1"/>
    <property type="molecule type" value="Genomic_DNA"/>
</dbReference>
<keyword evidence="9 10" id="KW-0324">Glycolysis</keyword>
<feature type="binding site" evidence="10">
    <location>
        <position position="36"/>
    </location>
    <ligand>
        <name>substrate</name>
    </ligand>
</feature>
<feature type="binding site" evidence="10 12">
    <location>
        <begin position="339"/>
        <end position="342"/>
    </location>
    <ligand>
        <name>ATP</name>
        <dbReference type="ChEBI" id="CHEBI:30616"/>
    </ligand>
</feature>
<dbReference type="PIRSF" id="PIRSF000724">
    <property type="entry name" value="Pgk"/>
    <property type="match status" value="1"/>
</dbReference>
<dbReference type="GO" id="GO:0043531">
    <property type="term" value="F:ADP binding"/>
    <property type="evidence" value="ECO:0007669"/>
    <property type="project" value="TreeGrafter"/>
</dbReference>
<keyword evidence="6 10" id="KW-0547">Nucleotide-binding</keyword>
<dbReference type="PROSITE" id="PS00111">
    <property type="entry name" value="PGLYCERATE_KINASE"/>
    <property type="match status" value="1"/>
</dbReference>
<dbReference type="GO" id="GO:0006096">
    <property type="term" value="P:glycolytic process"/>
    <property type="evidence" value="ECO:0007669"/>
    <property type="project" value="UniProtKB-UniRule"/>
</dbReference>
<evidence type="ECO:0000256" key="7">
    <source>
        <dbReference type="ARBA" id="ARBA00022777"/>
    </source>
</evidence>
<keyword evidence="5 10" id="KW-0808">Transferase</keyword>
<evidence type="ECO:0000313" key="15">
    <source>
        <dbReference type="Proteomes" id="UP000243729"/>
    </source>
</evidence>
<dbReference type="FunFam" id="3.40.50.1260:FF:000001">
    <property type="entry name" value="Phosphoglycerate kinase"/>
    <property type="match status" value="1"/>
</dbReference>
<accession>A0A1V0HP80</accession>
<evidence type="ECO:0000256" key="3">
    <source>
        <dbReference type="ARBA" id="ARBA00011245"/>
    </source>
</evidence>
<dbReference type="GO" id="GO:0004618">
    <property type="term" value="F:phosphoglycerate kinase activity"/>
    <property type="evidence" value="ECO:0007669"/>
    <property type="project" value="UniProtKB-UniRule"/>
</dbReference>
<protein>
    <recommendedName>
        <fullName evidence="4 10">Phosphoglycerate kinase</fullName>
        <ecNumber evidence="4 10">2.7.2.3</ecNumber>
    </recommendedName>
</protein>
<evidence type="ECO:0000256" key="6">
    <source>
        <dbReference type="ARBA" id="ARBA00022741"/>
    </source>
</evidence>
<dbReference type="PANTHER" id="PTHR11406:SF23">
    <property type="entry name" value="PHOSPHOGLYCERATE KINASE 1, CHLOROPLASTIC-RELATED"/>
    <property type="match status" value="1"/>
</dbReference>
<dbReference type="InterPro" id="IPR015824">
    <property type="entry name" value="Phosphoglycerate_kinase_N"/>
</dbReference>
<feature type="binding site" evidence="11">
    <location>
        <position position="146"/>
    </location>
    <ligand>
        <name>(2R)-3-phosphoglycerate</name>
        <dbReference type="ChEBI" id="CHEBI:58272"/>
    </ligand>
</feature>
<evidence type="ECO:0000256" key="5">
    <source>
        <dbReference type="ARBA" id="ARBA00022679"/>
    </source>
</evidence>
<evidence type="ECO:0000256" key="1">
    <source>
        <dbReference type="ARBA" id="ARBA00000642"/>
    </source>
</evidence>
<dbReference type="SUPFAM" id="SSF53748">
    <property type="entry name" value="Phosphoglycerate kinase"/>
    <property type="match status" value="1"/>
</dbReference>
<dbReference type="Gene3D" id="3.40.50.1260">
    <property type="entry name" value="Phosphoglycerate kinase, N-terminal domain"/>
    <property type="match status" value="2"/>
</dbReference>
<keyword evidence="8 10" id="KW-0067">ATP-binding</keyword>
<keyword evidence="7 10" id="KW-0418">Kinase</keyword>
<evidence type="ECO:0000256" key="10">
    <source>
        <dbReference type="HAMAP-Rule" id="MF_00145"/>
    </source>
</evidence>
<comment type="subunit">
    <text evidence="3 10">Monomer.</text>
</comment>
<comment type="pathway">
    <text evidence="10">Carbohydrate degradation; glycolysis; pyruvate from D-glyceraldehyde 3-phosphate: step 2/5.</text>
</comment>
<gene>
    <name evidence="10" type="primary">pgk</name>
    <name evidence="14" type="ORF">AOE58_00825</name>
</gene>